<evidence type="ECO:0000313" key="2">
    <source>
        <dbReference type="Proteomes" id="UP000689195"/>
    </source>
</evidence>
<evidence type="ECO:0000313" key="1">
    <source>
        <dbReference type="EMBL" id="CAD8156869.1"/>
    </source>
</evidence>
<accession>A0A8S1U0J2</accession>
<reference evidence="1" key="1">
    <citation type="submission" date="2021-01" db="EMBL/GenBank/DDBJ databases">
        <authorList>
            <consortium name="Genoscope - CEA"/>
            <person name="William W."/>
        </authorList>
    </citation>
    <scope>NUCLEOTIDE SEQUENCE</scope>
</reference>
<sequence length="135" mass="15902">MTLKKLSRNLMKFPFTQINYFQEEYRNEQFLYQIINANKQSFISYINFDLQNLKLEHYLSIHNNNISEIQLSTLRLGNLTDFDIYNNTVLNQEIYNFNQPLEIISDDFIIVLGGAGYTEKNQIQIILKEGCGKCC</sequence>
<gene>
    <name evidence="1" type="ORF">PPENT_87.1.T0290220</name>
</gene>
<dbReference type="AlphaFoldDB" id="A0A8S1U0J2"/>
<keyword evidence="2" id="KW-1185">Reference proteome</keyword>
<proteinExistence type="predicted"/>
<organism evidence="1 2">
    <name type="scientific">Paramecium pentaurelia</name>
    <dbReference type="NCBI Taxonomy" id="43138"/>
    <lineage>
        <taxon>Eukaryota</taxon>
        <taxon>Sar</taxon>
        <taxon>Alveolata</taxon>
        <taxon>Ciliophora</taxon>
        <taxon>Intramacronucleata</taxon>
        <taxon>Oligohymenophorea</taxon>
        <taxon>Peniculida</taxon>
        <taxon>Parameciidae</taxon>
        <taxon>Paramecium</taxon>
    </lineage>
</organism>
<protein>
    <submittedName>
        <fullName evidence="1">Uncharacterized protein</fullName>
    </submittedName>
</protein>
<comment type="caution">
    <text evidence="1">The sequence shown here is derived from an EMBL/GenBank/DDBJ whole genome shotgun (WGS) entry which is preliminary data.</text>
</comment>
<dbReference type="Proteomes" id="UP000689195">
    <property type="component" value="Unassembled WGS sequence"/>
</dbReference>
<name>A0A8S1U0J2_9CILI</name>
<dbReference type="EMBL" id="CAJJDO010000029">
    <property type="protein sequence ID" value="CAD8156869.1"/>
    <property type="molecule type" value="Genomic_DNA"/>
</dbReference>